<dbReference type="Gene3D" id="3.30.565.10">
    <property type="entry name" value="Histidine kinase-like ATPase, C-terminal domain"/>
    <property type="match status" value="1"/>
</dbReference>
<dbReference type="PANTHER" id="PTHR43711">
    <property type="entry name" value="TWO-COMPONENT HISTIDINE KINASE"/>
    <property type="match status" value="1"/>
</dbReference>
<comment type="catalytic activity">
    <reaction evidence="1">
        <text>ATP + protein L-histidine = ADP + protein N-phospho-L-histidine.</text>
        <dbReference type="EC" id="2.7.13.3"/>
    </reaction>
</comment>
<evidence type="ECO:0000256" key="4">
    <source>
        <dbReference type="ARBA" id="ARBA00022679"/>
    </source>
</evidence>
<feature type="coiled-coil region" evidence="8">
    <location>
        <begin position="83"/>
        <end position="145"/>
    </location>
</feature>
<evidence type="ECO:0000313" key="11">
    <source>
        <dbReference type="EMBL" id="MBH8552749.1"/>
    </source>
</evidence>
<sequence>MNRQFIKWSFTRKWIAVGFTLTLLLMGLVTFASFKNTSEIQKSANQVQYTYQTLNTLTNFYAAMTVAESARRGYIFLGNKQDLKRYQNEIINMQSELKLLKEQIHPSSIQQQRLTQLNSLVNQRLALLEQSIQLYQKDKTELELQTNITERSVKLREKILPVMADMKAEEQLYLQSSLQQSKYSIHLRILIEILGTILSFLVISSLCIILERQWVQREKIEILEFSLSQEKELGELKLRLFSMISHEFRTPLSVILLSSQLLREILEELVDEQQLKNLSRIQSSAKLMNHLLTDILTLTRAEANQLDYKPQTINVENFCLNLIEEVQLFGTNQQLIKFISNGQYFRANLDEKLLYCILSNLLLNAIKYSFDGGKIYLILNSEPGTIIFQVIDEGIGIPLGEREKIYEPFYRGQNVENVAGTGLGLAVVKKCVERHQGEIAVNSEVGVGTTFTVKIPQKNIAAV</sequence>
<keyword evidence="3" id="KW-0597">Phosphoprotein</keyword>
<dbReference type="InterPro" id="IPR036890">
    <property type="entry name" value="HATPase_C_sf"/>
</dbReference>
<dbReference type="GO" id="GO:0000155">
    <property type="term" value="F:phosphorelay sensor kinase activity"/>
    <property type="evidence" value="ECO:0007669"/>
    <property type="project" value="InterPro"/>
</dbReference>
<organism evidence="11 12">
    <name type="scientific">Atlanticothrix silvestris CENA357</name>
    <dbReference type="NCBI Taxonomy" id="1725252"/>
    <lineage>
        <taxon>Bacteria</taxon>
        <taxon>Bacillati</taxon>
        <taxon>Cyanobacteriota</taxon>
        <taxon>Cyanophyceae</taxon>
        <taxon>Nostocales</taxon>
        <taxon>Nodulariaceae</taxon>
        <taxon>Atlanticothrix</taxon>
        <taxon>Atlanticothrix silvestris</taxon>
    </lineage>
</organism>
<keyword evidence="9" id="KW-0472">Membrane</keyword>
<dbReference type="SMART" id="SM00388">
    <property type="entry name" value="HisKA"/>
    <property type="match status" value="1"/>
</dbReference>
<dbReference type="InterPro" id="IPR050736">
    <property type="entry name" value="Sensor_HK_Regulatory"/>
</dbReference>
<dbReference type="SUPFAM" id="SSF55874">
    <property type="entry name" value="ATPase domain of HSP90 chaperone/DNA topoisomerase II/histidine kinase"/>
    <property type="match status" value="1"/>
</dbReference>
<comment type="caution">
    <text evidence="11">The sequence shown here is derived from an EMBL/GenBank/DDBJ whole genome shotgun (WGS) entry which is preliminary data.</text>
</comment>
<keyword evidence="8" id="KW-0175">Coiled coil</keyword>
<dbReference type="InterPro" id="IPR004358">
    <property type="entry name" value="Sig_transdc_His_kin-like_C"/>
</dbReference>
<dbReference type="PANTHER" id="PTHR43711:SF26">
    <property type="entry name" value="SENSOR HISTIDINE KINASE RCSC"/>
    <property type="match status" value="1"/>
</dbReference>
<dbReference type="SMART" id="SM00387">
    <property type="entry name" value="HATPase_c"/>
    <property type="match status" value="1"/>
</dbReference>
<evidence type="ECO:0000259" key="10">
    <source>
        <dbReference type="PROSITE" id="PS50109"/>
    </source>
</evidence>
<feature type="transmembrane region" description="Helical" evidence="9">
    <location>
        <begin position="189"/>
        <end position="210"/>
    </location>
</feature>
<dbReference type="EC" id="2.7.13.3" evidence="2"/>
<dbReference type="SUPFAM" id="SSF47384">
    <property type="entry name" value="Homodimeric domain of signal transducing histidine kinase"/>
    <property type="match status" value="1"/>
</dbReference>
<keyword evidence="9" id="KW-0812">Transmembrane</keyword>
<dbReference type="InterPro" id="IPR007891">
    <property type="entry name" value="CHASE3"/>
</dbReference>
<dbReference type="PROSITE" id="PS50109">
    <property type="entry name" value="HIS_KIN"/>
    <property type="match status" value="1"/>
</dbReference>
<dbReference type="InterPro" id="IPR003594">
    <property type="entry name" value="HATPase_dom"/>
</dbReference>
<dbReference type="InterPro" id="IPR003661">
    <property type="entry name" value="HisK_dim/P_dom"/>
</dbReference>
<evidence type="ECO:0000313" key="12">
    <source>
        <dbReference type="Proteomes" id="UP000599391"/>
    </source>
</evidence>
<evidence type="ECO:0000256" key="8">
    <source>
        <dbReference type="SAM" id="Coils"/>
    </source>
</evidence>
<keyword evidence="12" id="KW-1185">Reference proteome</keyword>
<evidence type="ECO:0000256" key="5">
    <source>
        <dbReference type="ARBA" id="ARBA00022777"/>
    </source>
</evidence>
<dbReference type="CDD" id="cd19410">
    <property type="entry name" value="HK9-like_sensor"/>
    <property type="match status" value="1"/>
</dbReference>
<dbReference type="AlphaFoldDB" id="A0A8J7HC83"/>
<name>A0A8J7HC83_9CYAN</name>
<dbReference type="Pfam" id="PF00512">
    <property type="entry name" value="HisKA"/>
    <property type="match status" value="1"/>
</dbReference>
<reference evidence="11 12" key="1">
    <citation type="journal article" date="2021" name="Int. J. Syst. Evol. Microbiol.">
        <title>Amazonocrinis nigriterrae gen. nov., sp. nov., Atlanticothrix silvestris gen. nov., sp. nov. and Dendronalium phyllosphericum gen. nov., sp. nov., nostocacean cyanobacteria from Brazilian environments.</title>
        <authorList>
            <person name="Alvarenga D.O."/>
            <person name="Andreote A.P.D."/>
            <person name="Branco L.H.Z."/>
            <person name="Delbaje E."/>
            <person name="Cruz R.B."/>
            <person name="Varani A.M."/>
            <person name="Fiore M.F."/>
        </authorList>
    </citation>
    <scope>NUCLEOTIDE SEQUENCE [LARGE SCALE GENOMIC DNA]</scope>
    <source>
        <strain evidence="11 12">CENA357</strain>
    </source>
</reference>
<protein>
    <recommendedName>
        <fullName evidence="2">histidine kinase</fullName>
        <ecNumber evidence="2">2.7.13.3</ecNumber>
    </recommendedName>
</protein>
<dbReference type="EMBL" id="JAECZB010000018">
    <property type="protein sequence ID" value="MBH8552749.1"/>
    <property type="molecule type" value="Genomic_DNA"/>
</dbReference>
<evidence type="ECO:0000256" key="9">
    <source>
        <dbReference type="SAM" id="Phobius"/>
    </source>
</evidence>
<evidence type="ECO:0000256" key="2">
    <source>
        <dbReference type="ARBA" id="ARBA00012438"/>
    </source>
</evidence>
<keyword evidence="6" id="KW-0902">Two-component regulatory system</keyword>
<comment type="function">
    <text evidence="7">Photoreceptor which exists in two forms that are reversibly interconvertible by light: the R form that absorbs maximally in the red region of the spectrum and the FR form that absorbs maximally in the far-red region.</text>
</comment>
<evidence type="ECO:0000256" key="1">
    <source>
        <dbReference type="ARBA" id="ARBA00000085"/>
    </source>
</evidence>
<dbReference type="PRINTS" id="PR00344">
    <property type="entry name" value="BCTRLSENSOR"/>
</dbReference>
<keyword evidence="9" id="KW-1133">Transmembrane helix</keyword>
<dbReference type="Pfam" id="PF05227">
    <property type="entry name" value="CHASE3"/>
    <property type="match status" value="1"/>
</dbReference>
<dbReference type="Gene3D" id="1.10.287.130">
    <property type="match status" value="1"/>
</dbReference>
<keyword evidence="4" id="KW-0808">Transferase</keyword>
<evidence type="ECO:0000256" key="7">
    <source>
        <dbReference type="ARBA" id="ARBA00055745"/>
    </source>
</evidence>
<dbReference type="CDD" id="cd00075">
    <property type="entry name" value="HATPase"/>
    <property type="match status" value="1"/>
</dbReference>
<gene>
    <name evidence="11" type="ORF">I8751_10270</name>
</gene>
<dbReference type="InterPro" id="IPR005467">
    <property type="entry name" value="His_kinase_dom"/>
</dbReference>
<dbReference type="Pfam" id="PF02518">
    <property type="entry name" value="HATPase_c"/>
    <property type="match status" value="1"/>
</dbReference>
<dbReference type="InterPro" id="IPR036097">
    <property type="entry name" value="HisK_dim/P_sf"/>
</dbReference>
<dbReference type="FunFam" id="3.30.565.10:FF:000006">
    <property type="entry name" value="Sensor histidine kinase WalK"/>
    <property type="match status" value="1"/>
</dbReference>
<keyword evidence="5" id="KW-0418">Kinase</keyword>
<dbReference type="CDD" id="cd00082">
    <property type="entry name" value="HisKA"/>
    <property type="match status" value="1"/>
</dbReference>
<evidence type="ECO:0000256" key="6">
    <source>
        <dbReference type="ARBA" id="ARBA00023012"/>
    </source>
</evidence>
<proteinExistence type="predicted"/>
<feature type="domain" description="Histidine kinase" evidence="10">
    <location>
        <begin position="243"/>
        <end position="459"/>
    </location>
</feature>
<accession>A0A8J7HC83</accession>
<dbReference type="Proteomes" id="UP000599391">
    <property type="component" value="Unassembled WGS sequence"/>
</dbReference>
<evidence type="ECO:0000256" key="3">
    <source>
        <dbReference type="ARBA" id="ARBA00022553"/>
    </source>
</evidence>